<evidence type="ECO:0000313" key="5">
    <source>
        <dbReference type="Proteomes" id="UP000035154"/>
    </source>
</evidence>
<comment type="caution">
    <text evidence="4">The sequence shown here is derived from an EMBL/GenBank/DDBJ whole genome shotgun (WGS) entry which is preliminary data.</text>
</comment>
<gene>
    <name evidence="4" type="ORF">AF80_01600</name>
</gene>
<dbReference type="InterPro" id="IPR041677">
    <property type="entry name" value="DNA2/NAM7_AAA_11"/>
</dbReference>
<dbReference type="Pfam" id="PF13087">
    <property type="entry name" value="AAA_12"/>
    <property type="match status" value="1"/>
</dbReference>
<dbReference type="InterPro" id="IPR027417">
    <property type="entry name" value="P-loop_NTPase"/>
</dbReference>
<accession>A0A0G9KXU6</accession>
<feature type="coiled-coil region" evidence="1">
    <location>
        <begin position="712"/>
        <end position="739"/>
    </location>
</feature>
<protein>
    <recommendedName>
        <fullName evidence="6">DNA helicase</fullName>
    </recommendedName>
</protein>
<dbReference type="SUPFAM" id="SSF52540">
    <property type="entry name" value="P-loop containing nucleoside triphosphate hydrolases"/>
    <property type="match status" value="1"/>
</dbReference>
<sequence length="1143" mass="130774">MSIWNNKTIPFWQETLVFPNSFSILMSEGKDYRAGWPESFQPSMSEILNELTKSRTSYIKLDNKGDRVFINILSGKIIVSCTLNLEKNKVFLNGNNGLTFATNIKKTDFIKYGIRINHSGIFILSGRDYNQKYTESDDGRLANDIKNLANKIGTINTKIIKSNEQQVDDEDEFSESESSKIEEILETLEAYVNKEYEIEDAKARAEKPFVYTDFKAEDIASTYKYYYRLTLLKEDVKRLRELNPSMLQIKKTDETFMDLEIFNIKPDNSPNDIVVTTSFQTDRNMIDSSNELYLVAIPTLQKVRQRVIDDLRGKVSPNKWLVPLAAGVYKFKKTIKESVPEYNKKRPLLPAQKDGVDKGAGSEDITLVLGPPGTGKTTVILSWVKYFVAQGKKVLVTSQSNMAVDNVLIRLDEEKEFECLRVGNESKVMREAHGLLLENYALNAQAKLVESLSDVMKSLQSSKTYLSTLNSSLKELLQYNLKDTKFTSEISSYKKSINDQNSQLKTTSSTISNLKNDNNFLEELINALKYHQSVTLIQNKLSLKKEEFDSNEKRKNLLNYQLNKSSLKFDSLKKELIDAKQKVDSYPSHSTIAKIFMYLPNKKNIYKINSLTGDISSLKKIIITIKQDIDNLITLKSNINESIEKIITELDVVKSKLPSFQYNLSTQNCEARYEEFFKKKTILNKIGLVAGENLESKITHSQNVLVENSNKINELNELLNKDYEQLNKFNAQLEDINQRYLDFTQSKPQIPEFVPCPYIDDKIYKSFYPSDDMCNRLISQTTTDLNFYNSLIEIVSVWERSMHSERQSSLYETILEYVDVVGATCIGINSNKLFADIPFDVVIVDESGQIQLHNLMVPLSRASKAILVGDHKQLPPVVDDELAAELEEQGFDPIFLQKSWFEILWDPMPDDHKTMLDTQFRCPAIISDFVSKAFYESKYFAGSGMENKQPILPYFNSTMTFIDTSKVFPSFEQSRITDGRTEVLGNEVETTIIIKTLMNFIKELPYLADKNEIGIIVPYKNHVLEVKRTIKKLKLDIGALNVEDLVASVDSYQGQERDVIIFAFSRSNKGGNIGFLADWRRLNVAMTRTKKQLIMVGSLKTLTMDNNKEHEAEFKQAMRILEAELRTKDSIIDGRKFVNGAKK</sequence>
<dbReference type="PANTHER" id="PTHR10887">
    <property type="entry name" value="DNA2/NAM7 HELICASE FAMILY"/>
    <property type="match status" value="1"/>
</dbReference>
<evidence type="ECO:0000259" key="3">
    <source>
        <dbReference type="Pfam" id="PF13087"/>
    </source>
</evidence>
<feature type="domain" description="DNA2/NAM7 helicase helicase" evidence="2">
    <location>
        <begin position="352"/>
        <end position="878"/>
    </location>
</feature>
<dbReference type="CDD" id="cd18808">
    <property type="entry name" value="SF1_C_Upf1"/>
    <property type="match status" value="1"/>
</dbReference>
<feature type="domain" description="DNA2/NAM7 helicase-like C-terminal" evidence="3">
    <location>
        <begin position="896"/>
        <end position="1098"/>
    </location>
</feature>
<dbReference type="InterPro" id="IPR047187">
    <property type="entry name" value="SF1_C_Upf1"/>
</dbReference>
<dbReference type="PANTHER" id="PTHR10887:SF495">
    <property type="entry name" value="HELICASE SENATAXIN ISOFORM X1-RELATED"/>
    <property type="match status" value="1"/>
</dbReference>
<dbReference type="InterPro" id="IPR045055">
    <property type="entry name" value="DNA2/NAM7-like"/>
</dbReference>
<dbReference type="Proteomes" id="UP000035154">
    <property type="component" value="Unassembled WGS sequence"/>
</dbReference>
<dbReference type="EMBL" id="JAIW01000010">
    <property type="protein sequence ID" value="KLE11422.1"/>
    <property type="molecule type" value="Genomic_DNA"/>
</dbReference>
<dbReference type="AlphaFoldDB" id="A0A0G9KXU6"/>
<dbReference type="Pfam" id="PF13086">
    <property type="entry name" value="AAA_11"/>
    <property type="match status" value="1"/>
</dbReference>
<reference evidence="4 5" key="1">
    <citation type="submission" date="2014-01" db="EMBL/GenBank/DDBJ databases">
        <title>Development of a Comparative Genomic Fingerprinting Assay for High Resolution Genotyping of Arcobacter butzleri.</title>
        <authorList>
            <person name="Webb A.L."/>
            <person name="Inglis G.D."/>
            <person name="Kruczkiewicz P."/>
            <person name="Selinger L.B."/>
            <person name="Taboada E.N."/>
        </authorList>
    </citation>
    <scope>NUCLEOTIDE SEQUENCE [LARGE SCALE GENOMIC DNA]</scope>
    <source>
        <strain evidence="4 5">L355</strain>
    </source>
</reference>
<evidence type="ECO:0008006" key="6">
    <source>
        <dbReference type="Google" id="ProtNLM"/>
    </source>
</evidence>
<dbReference type="PATRIC" id="fig|1447263.3.peg.304"/>
<organism evidence="4 5">
    <name type="scientific">Aliarcobacter butzleri L355</name>
    <dbReference type="NCBI Taxonomy" id="1447263"/>
    <lineage>
        <taxon>Bacteria</taxon>
        <taxon>Pseudomonadati</taxon>
        <taxon>Campylobacterota</taxon>
        <taxon>Epsilonproteobacteria</taxon>
        <taxon>Campylobacterales</taxon>
        <taxon>Arcobacteraceae</taxon>
        <taxon>Aliarcobacter</taxon>
    </lineage>
</organism>
<dbReference type="Gene3D" id="3.40.50.300">
    <property type="entry name" value="P-loop containing nucleotide triphosphate hydrolases"/>
    <property type="match status" value="2"/>
</dbReference>
<evidence type="ECO:0000259" key="2">
    <source>
        <dbReference type="Pfam" id="PF13086"/>
    </source>
</evidence>
<feature type="coiled-coil region" evidence="1">
    <location>
        <begin position="504"/>
        <end position="531"/>
    </location>
</feature>
<dbReference type="RefSeq" id="WP_046997772.1">
    <property type="nucleotide sequence ID" value="NZ_JAIW01000010.1"/>
</dbReference>
<name>A0A0G9KXU6_9BACT</name>
<proteinExistence type="predicted"/>
<keyword evidence="1" id="KW-0175">Coiled coil</keyword>
<evidence type="ECO:0000256" key="1">
    <source>
        <dbReference type="SAM" id="Coils"/>
    </source>
</evidence>
<dbReference type="GO" id="GO:0004386">
    <property type="term" value="F:helicase activity"/>
    <property type="evidence" value="ECO:0007669"/>
    <property type="project" value="InterPro"/>
</dbReference>
<dbReference type="InterPro" id="IPR041679">
    <property type="entry name" value="DNA2/NAM7-like_C"/>
</dbReference>
<evidence type="ECO:0000313" key="4">
    <source>
        <dbReference type="EMBL" id="KLE11422.1"/>
    </source>
</evidence>